<accession>A0A8J3P1S1</accession>
<feature type="transmembrane region" description="Helical" evidence="1">
    <location>
        <begin position="170"/>
        <end position="190"/>
    </location>
</feature>
<dbReference type="InterPro" id="IPR037185">
    <property type="entry name" value="EmrE-like"/>
</dbReference>
<feature type="transmembrane region" description="Helical" evidence="1">
    <location>
        <begin position="80"/>
        <end position="99"/>
    </location>
</feature>
<proteinExistence type="predicted"/>
<dbReference type="RefSeq" id="WP_120315729.1">
    <property type="nucleotide sequence ID" value="NZ_BONH01000016.1"/>
</dbReference>
<keyword evidence="2" id="KW-0732">Signal</keyword>
<dbReference type="SUPFAM" id="SSF103481">
    <property type="entry name" value="Multidrug resistance efflux transporter EmrE"/>
    <property type="match status" value="1"/>
</dbReference>
<dbReference type="EMBL" id="BONH01000016">
    <property type="protein sequence ID" value="GIF98645.1"/>
    <property type="molecule type" value="Genomic_DNA"/>
</dbReference>
<feature type="signal peptide" evidence="2">
    <location>
        <begin position="1"/>
        <end position="19"/>
    </location>
</feature>
<name>A0A8J3P1S1_9ACTN</name>
<reference evidence="3 4" key="1">
    <citation type="submission" date="2021-01" db="EMBL/GenBank/DDBJ databases">
        <title>Whole genome shotgun sequence of Catellatospora citrea NBRC 14495.</title>
        <authorList>
            <person name="Komaki H."/>
            <person name="Tamura T."/>
        </authorList>
    </citation>
    <scope>NUCLEOTIDE SEQUENCE [LARGE SCALE GENOMIC DNA]</scope>
    <source>
        <strain evidence="3 4">NBRC 14495</strain>
    </source>
</reference>
<evidence type="ECO:0000256" key="2">
    <source>
        <dbReference type="SAM" id="SignalP"/>
    </source>
</evidence>
<feature type="transmembrane region" description="Helical" evidence="1">
    <location>
        <begin position="233"/>
        <end position="253"/>
    </location>
</feature>
<evidence type="ECO:0000313" key="3">
    <source>
        <dbReference type="EMBL" id="GIF98645.1"/>
    </source>
</evidence>
<dbReference type="AlphaFoldDB" id="A0A8J3P1S1"/>
<evidence type="ECO:0008006" key="5">
    <source>
        <dbReference type="Google" id="ProtNLM"/>
    </source>
</evidence>
<keyword evidence="1" id="KW-1133">Transmembrane helix</keyword>
<keyword evidence="1" id="KW-0472">Membrane</keyword>
<dbReference type="NCBIfam" id="NF038012">
    <property type="entry name" value="DMT_1"/>
    <property type="match status" value="1"/>
</dbReference>
<feature type="transmembrane region" description="Helical" evidence="1">
    <location>
        <begin position="259"/>
        <end position="283"/>
    </location>
</feature>
<feature type="transmembrane region" description="Helical" evidence="1">
    <location>
        <begin position="140"/>
        <end position="158"/>
    </location>
</feature>
<keyword evidence="1" id="KW-0812">Transmembrane</keyword>
<feature type="chain" id="PRO_5038489627" description="Magnesium transporter NIPA" evidence="2">
    <location>
        <begin position="20"/>
        <end position="307"/>
    </location>
</feature>
<dbReference type="Proteomes" id="UP000659904">
    <property type="component" value="Unassembled WGS sequence"/>
</dbReference>
<dbReference type="PANTHER" id="PTHR40761:SF1">
    <property type="entry name" value="CONSERVED INTEGRAL MEMBRANE ALANINE VALINE AND LEUCINE RICH PROTEIN-RELATED"/>
    <property type="match status" value="1"/>
</dbReference>
<organism evidence="3 4">
    <name type="scientific">Catellatospora citrea</name>
    <dbReference type="NCBI Taxonomy" id="53366"/>
    <lineage>
        <taxon>Bacteria</taxon>
        <taxon>Bacillati</taxon>
        <taxon>Actinomycetota</taxon>
        <taxon>Actinomycetes</taxon>
        <taxon>Micromonosporales</taxon>
        <taxon>Micromonosporaceae</taxon>
        <taxon>Catellatospora</taxon>
    </lineage>
</organism>
<dbReference type="PANTHER" id="PTHR40761">
    <property type="entry name" value="CONSERVED INTEGRAL MEMBRANE ALANINE VALINE AND LEUCINE RICH PROTEIN-RELATED"/>
    <property type="match status" value="1"/>
</dbReference>
<sequence length="307" mass="30869">MTITSTILGLLAAALFAAAAALQHRVTRAVAQARGDTAGHWLPVLGTVARLLSSPVWLAGLGCNVLGFVAHASALHTGSIAIVQALLAVQLMFALPMAYTRTGRPPTARDWLGTAAVCAGLIVLVLARGGVEQTVRREPLPAVLLAAIVLIGVLLTLARSRLGRSARTALTGVAAGTGFSTTAVLTVVVADQLATRGPLTAALDWPVYALGLSGLVAAVLAQEAFGSGSLPAALTAMTVADPVLSWLWGALLFDEAPPAGLAALWTLTLAGAAIAAGVALLAYSPTLRVGAEGRPAAADPAPSPVEG</sequence>
<comment type="caution">
    <text evidence="3">The sequence shown here is derived from an EMBL/GenBank/DDBJ whole genome shotgun (WGS) entry which is preliminary data.</text>
</comment>
<evidence type="ECO:0000313" key="4">
    <source>
        <dbReference type="Proteomes" id="UP000659904"/>
    </source>
</evidence>
<feature type="transmembrane region" description="Helical" evidence="1">
    <location>
        <begin position="111"/>
        <end position="128"/>
    </location>
</feature>
<keyword evidence="4" id="KW-1185">Reference proteome</keyword>
<feature type="transmembrane region" description="Helical" evidence="1">
    <location>
        <begin position="202"/>
        <end position="221"/>
    </location>
</feature>
<gene>
    <name evidence="3" type="ORF">Cci01nite_37390</name>
</gene>
<evidence type="ECO:0000256" key="1">
    <source>
        <dbReference type="SAM" id="Phobius"/>
    </source>
</evidence>
<protein>
    <recommendedName>
        <fullName evidence="5">Magnesium transporter NIPA</fullName>
    </recommendedName>
</protein>